<name>A0AAV9RMM3_9TELE</name>
<sequence length="196" mass="21402">MLIRIHSCRVAEARRDLADDSSTDMSVDELMAFLALIYVREVKGWRNMELSSFGLTPPSLSQGLYVTTLSGTRAKHLGGSLAQHFGYVSVFMAHVRHCPSRVTLRVPPSSLAVALLVITLHVSGDLSLRCIGSGCCPAFSTQRLVPPDSGICCKPHSALFLPRPGRHHTLRHTCKTKHLAPRYSTNGSTCVLPLVE</sequence>
<protein>
    <submittedName>
        <fullName evidence="1">Uncharacterized protein</fullName>
    </submittedName>
</protein>
<dbReference type="AlphaFoldDB" id="A0AAV9RMM3"/>
<dbReference type="Proteomes" id="UP001311232">
    <property type="component" value="Unassembled WGS sequence"/>
</dbReference>
<comment type="caution">
    <text evidence="1">The sequence shown here is derived from an EMBL/GenBank/DDBJ whole genome shotgun (WGS) entry which is preliminary data.</text>
</comment>
<gene>
    <name evidence="1" type="ORF">CRENBAI_008805</name>
</gene>
<evidence type="ECO:0000313" key="1">
    <source>
        <dbReference type="EMBL" id="KAK5610226.1"/>
    </source>
</evidence>
<reference evidence="1 2" key="1">
    <citation type="submission" date="2021-06" db="EMBL/GenBank/DDBJ databases">
        <authorList>
            <person name="Palmer J.M."/>
        </authorList>
    </citation>
    <scope>NUCLEOTIDE SEQUENCE [LARGE SCALE GENOMIC DNA]</scope>
    <source>
        <strain evidence="1 2">MEX-2019</strain>
        <tissue evidence="1">Muscle</tissue>
    </source>
</reference>
<proteinExistence type="predicted"/>
<dbReference type="EMBL" id="JAHHUM010001618">
    <property type="protein sequence ID" value="KAK5610226.1"/>
    <property type="molecule type" value="Genomic_DNA"/>
</dbReference>
<accession>A0AAV9RMM3</accession>
<organism evidence="1 2">
    <name type="scientific">Crenichthys baileyi</name>
    <name type="common">White River springfish</name>
    <dbReference type="NCBI Taxonomy" id="28760"/>
    <lineage>
        <taxon>Eukaryota</taxon>
        <taxon>Metazoa</taxon>
        <taxon>Chordata</taxon>
        <taxon>Craniata</taxon>
        <taxon>Vertebrata</taxon>
        <taxon>Euteleostomi</taxon>
        <taxon>Actinopterygii</taxon>
        <taxon>Neopterygii</taxon>
        <taxon>Teleostei</taxon>
        <taxon>Neoteleostei</taxon>
        <taxon>Acanthomorphata</taxon>
        <taxon>Ovalentaria</taxon>
        <taxon>Atherinomorphae</taxon>
        <taxon>Cyprinodontiformes</taxon>
        <taxon>Goodeidae</taxon>
        <taxon>Crenichthys</taxon>
    </lineage>
</organism>
<keyword evidence="2" id="KW-1185">Reference proteome</keyword>
<evidence type="ECO:0000313" key="2">
    <source>
        <dbReference type="Proteomes" id="UP001311232"/>
    </source>
</evidence>